<proteinExistence type="predicted"/>
<dbReference type="AlphaFoldDB" id="A0A1W1BG69"/>
<sequence length="148" mass="17112">MEREIKERLEEVVTLLNDPDETVKEKEIKEKVEKVLALLNDPKEIEVARESLHQRLDQVLVLVNKSMVDPDIEIEYCVPDVETTISNCDIHSDPYILVTYVIGDYNKPTRKIRLRDTALRRNTPESIANQVTFSIEEFKGEIDSVQMG</sequence>
<dbReference type="EMBL" id="FPHF01000018">
    <property type="protein sequence ID" value="SFV52550.1"/>
    <property type="molecule type" value="Genomic_DNA"/>
</dbReference>
<reference evidence="1" key="1">
    <citation type="submission" date="2016-10" db="EMBL/GenBank/DDBJ databases">
        <authorList>
            <person name="de Groot N.N."/>
        </authorList>
    </citation>
    <scope>NUCLEOTIDE SEQUENCE</scope>
</reference>
<protein>
    <submittedName>
        <fullName evidence="1">Uncharacterized protein</fullName>
    </submittedName>
</protein>
<organism evidence="1">
    <name type="scientific">hydrothermal vent metagenome</name>
    <dbReference type="NCBI Taxonomy" id="652676"/>
    <lineage>
        <taxon>unclassified sequences</taxon>
        <taxon>metagenomes</taxon>
        <taxon>ecological metagenomes</taxon>
    </lineage>
</organism>
<evidence type="ECO:0000313" key="1">
    <source>
        <dbReference type="EMBL" id="SFV52550.1"/>
    </source>
</evidence>
<accession>A0A1W1BG69</accession>
<gene>
    <name evidence="1" type="ORF">MNB_SM-4-161</name>
</gene>
<name>A0A1W1BG69_9ZZZZ</name>